<dbReference type="GO" id="GO:0009306">
    <property type="term" value="P:protein secretion"/>
    <property type="evidence" value="ECO:0007669"/>
    <property type="project" value="UniProtKB-UniRule"/>
</dbReference>
<evidence type="ECO:0000313" key="11">
    <source>
        <dbReference type="Proteomes" id="UP000177050"/>
    </source>
</evidence>
<name>A0A1F7L1N9_9BACT</name>
<comment type="subcellular location">
    <subcellularLocation>
        <location evidence="9">Cell membrane</location>
        <topology evidence="9">Single-pass membrane protein</topology>
    </subcellularLocation>
    <subcellularLocation>
        <location evidence="1">Membrane</location>
    </subcellularLocation>
</comment>
<evidence type="ECO:0000256" key="8">
    <source>
        <dbReference type="ARBA" id="ARBA00023136"/>
    </source>
</evidence>
<dbReference type="PANTHER" id="PTHR33910">
    <property type="entry name" value="PROTEIN TRANSLOCASE SUBUNIT SECE"/>
    <property type="match status" value="1"/>
</dbReference>
<dbReference type="PANTHER" id="PTHR33910:SF1">
    <property type="entry name" value="PROTEIN TRANSLOCASE SUBUNIT SECE"/>
    <property type="match status" value="1"/>
</dbReference>
<accession>A0A1F7L1N9</accession>
<keyword evidence="5 9" id="KW-0653">Protein transport</keyword>
<evidence type="ECO:0000256" key="2">
    <source>
        <dbReference type="ARBA" id="ARBA00022448"/>
    </source>
</evidence>
<dbReference type="NCBIfam" id="TIGR00964">
    <property type="entry name" value="secE_bact"/>
    <property type="match status" value="1"/>
</dbReference>
<keyword evidence="8 9" id="KW-0472">Membrane</keyword>
<comment type="similarity">
    <text evidence="9">Belongs to the SecE/SEC61-gamma family.</text>
</comment>
<comment type="subunit">
    <text evidence="9">Component of the Sec protein translocase complex. Heterotrimer consisting of SecY, SecE and SecG subunits. The heterotrimers can form oligomers, although 1 heterotrimer is thought to be able to translocate proteins. Interacts with the ribosome. Interacts with SecDF, and other proteins may be involved. Interacts with SecA.</text>
</comment>
<evidence type="ECO:0000256" key="3">
    <source>
        <dbReference type="ARBA" id="ARBA00022475"/>
    </source>
</evidence>
<protein>
    <recommendedName>
        <fullName evidence="9">Protein translocase subunit SecE</fullName>
    </recommendedName>
</protein>
<evidence type="ECO:0000256" key="1">
    <source>
        <dbReference type="ARBA" id="ARBA00004370"/>
    </source>
</evidence>
<dbReference type="PROSITE" id="PS01067">
    <property type="entry name" value="SECE_SEC61G"/>
    <property type="match status" value="1"/>
</dbReference>
<organism evidence="10 11">
    <name type="scientific">Candidatus Roizmanbacteria bacterium RIFOXYD1_FULL_38_12</name>
    <dbReference type="NCBI Taxonomy" id="1802093"/>
    <lineage>
        <taxon>Bacteria</taxon>
        <taxon>Candidatus Roizmaniibacteriota</taxon>
    </lineage>
</organism>
<dbReference type="GO" id="GO:0043952">
    <property type="term" value="P:protein transport by the Sec complex"/>
    <property type="evidence" value="ECO:0007669"/>
    <property type="project" value="UniProtKB-UniRule"/>
</dbReference>
<dbReference type="Gene3D" id="1.20.5.1030">
    <property type="entry name" value="Preprotein translocase secy subunit"/>
    <property type="match status" value="1"/>
</dbReference>
<dbReference type="InterPro" id="IPR001901">
    <property type="entry name" value="Translocase_SecE/Sec61-g"/>
</dbReference>
<evidence type="ECO:0000313" key="10">
    <source>
        <dbReference type="EMBL" id="OGK74028.1"/>
    </source>
</evidence>
<keyword evidence="6 9" id="KW-1133">Transmembrane helix</keyword>
<sequence length="65" mass="7378">MQKTTITPAFARDIIDELKKVTWPSRKETVRLTTIVIAISLIIGFYIGIIDVLLAKGLEMVTKFR</sequence>
<proteinExistence type="inferred from homology"/>
<evidence type="ECO:0000256" key="9">
    <source>
        <dbReference type="HAMAP-Rule" id="MF_00422"/>
    </source>
</evidence>
<feature type="transmembrane region" description="Helical" evidence="9">
    <location>
        <begin position="32"/>
        <end position="55"/>
    </location>
</feature>
<reference evidence="10 11" key="1">
    <citation type="journal article" date="2016" name="Nat. Commun.">
        <title>Thousands of microbial genomes shed light on interconnected biogeochemical processes in an aquifer system.</title>
        <authorList>
            <person name="Anantharaman K."/>
            <person name="Brown C.T."/>
            <person name="Hug L.A."/>
            <person name="Sharon I."/>
            <person name="Castelle C.J."/>
            <person name="Probst A.J."/>
            <person name="Thomas B.C."/>
            <person name="Singh A."/>
            <person name="Wilkins M.J."/>
            <person name="Karaoz U."/>
            <person name="Brodie E.L."/>
            <person name="Williams K.H."/>
            <person name="Hubbard S.S."/>
            <person name="Banfield J.F."/>
        </authorList>
    </citation>
    <scope>NUCLEOTIDE SEQUENCE [LARGE SCALE GENOMIC DNA]</scope>
</reference>
<dbReference type="Proteomes" id="UP000177050">
    <property type="component" value="Unassembled WGS sequence"/>
</dbReference>
<dbReference type="GO" id="GO:0006605">
    <property type="term" value="P:protein targeting"/>
    <property type="evidence" value="ECO:0007669"/>
    <property type="project" value="UniProtKB-UniRule"/>
</dbReference>
<gene>
    <name evidence="9" type="primary">secE</name>
    <name evidence="10" type="ORF">A3K52_04625</name>
</gene>
<comment type="function">
    <text evidence="9">Essential subunit of the Sec protein translocation channel SecYEG. Clamps together the 2 halves of SecY. May contact the channel plug during translocation.</text>
</comment>
<evidence type="ECO:0000256" key="4">
    <source>
        <dbReference type="ARBA" id="ARBA00022692"/>
    </source>
</evidence>
<dbReference type="GO" id="GO:0065002">
    <property type="term" value="P:intracellular protein transmembrane transport"/>
    <property type="evidence" value="ECO:0007669"/>
    <property type="project" value="UniProtKB-UniRule"/>
</dbReference>
<keyword evidence="2 9" id="KW-0813">Transport</keyword>
<keyword evidence="3 9" id="KW-1003">Cell membrane</keyword>
<dbReference type="GO" id="GO:0008320">
    <property type="term" value="F:protein transmembrane transporter activity"/>
    <property type="evidence" value="ECO:0007669"/>
    <property type="project" value="UniProtKB-UniRule"/>
</dbReference>
<comment type="caution">
    <text evidence="10">The sequence shown here is derived from an EMBL/GenBank/DDBJ whole genome shotgun (WGS) entry which is preliminary data.</text>
</comment>
<dbReference type="InterPro" id="IPR005807">
    <property type="entry name" value="SecE_bac"/>
</dbReference>
<dbReference type="AlphaFoldDB" id="A0A1F7L1N9"/>
<dbReference type="Pfam" id="PF00584">
    <property type="entry name" value="SecE"/>
    <property type="match status" value="1"/>
</dbReference>
<evidence type="ECO:0000256" key="5">
    <source>
        <dbReference type="ARBA" id="ARBA00022927"/>
    </source>
</evidence>
<evidence type="ECO:0000256" key="7">
    <source>
        <dbReference type="ARBA" id="ARBA00023010"/>
    </source>
</evidence>
<dbReference type="InterPro" id="IPR038379">
    <property type="entry name" value="SecE_sf"/>
</dbReference>
<dbReference type="EMBL" id="MGBR01000001">
    <property type="protein sequence ID" value="OGK74028.1"/>
    <property type="molecule type" value="Genomic_DNA"/>
</dbReference>
<keyword evidence="7 9" id="KW-0811">Translocation</keyword>
<dbReference type="HAMAP" id="MF_00422">
    <property type="entry name" value="SecE"/>
    <property type="match status" value="1"/>
</dbReference>
<keyword evidence="4 9" id="KW-0812">Transmembrane</keyword>
<evidence type="ECO:0000256" key="6">
    <source>
        <dbReference type="ARBA" id="ARBA00022989"/>
    </source>
</evidence>
<dbReference type="GO" id="GO:0005886">
    <property type="term" value="C:plasma membrane"/>
    <property type="evidence" value="ECO:0007669"/>
    <property type="project" value="UniProtKB-SubCell"/>
</dbReference>